<name>A0A6M3LU15_9ZZZZ</name>
<dbReference type="EMBL" id="MT143452">
    <property type="protein sequence ID" value="QJA96982.1"/>
    <property type="molecule type" value="Genomic_DNA"/>
</dbReference>
<protein>
    <submittedName>
        <fullName evidence="1">Uncharacterized protein</fullName>
    </submittedName>
</protein>
<organism evidence="1">
    <name type="scientific">viral metagenome</name>
    <dbReference type="NCBI Taxonomy" id="1070528"/>
    <lineage>
        <taxon>unclassified sequences</taxon>
        <taxon>metagenomes</taxon>
        <taxon>organismal metagenomes</taxon>
    </lineage>
</organism>
<gene>
    <name evidence="1" type="ORF">MM415B06885_0002</name>
</gene>
<reference evidence="1" key="1">
    <citation type="submission" date="2020-03" db="EMBL/GenBank/DDBJ databases">
        <title>The deep terrestrial virosphere.</title>
        <authorList>
            <person name="Holmfeldt K."/>
            <person name="Nilsson E."/>
            <person name="Simone D."/>
            <person name="Lopez-Fernandez M."/>
            <person name="Wu X."/>
            <person name="de Brujin I."/>
            <person name="Lundin D."/>
            <person name="Andersson A."/>
            <person name="Bertilsson S."/>
            <person name="Dopson M."/>
        </authorList>
    </citation>
    <scope>NUCLEOTIDE SEQUENCE</scope>
    <source>
        <strain evidence="1">MM415B06885</strain>
    </source>
</reference>
<sequence>MELRQILNEPIHGYWDGGAKQTFTWSIVSKHGQDGKGKFAHIGSWEANHWFHVALGKTDKLTLANARRRLLAGMKRLGITGRFEYIEERR</sequence>
<evidence type="ECO:0000313" key="1">
    <source>
        <dbReference type="EMBL" id="QJA96982.1"/>
    </source>
</evidence>
<accession>A0A6M3LU15</accession>
<dbReference type="AlphaFoldDB" id="A0A6M3LU15"/>
<proteinExistence type="predicted"/>